<evidence type="ECO:0000313" key="2">
    <source>
        <dbReference type="Proteomes" id="UP000032946"/>
    </source>
</evidence>
<organism evidence="1 2">
    <name type="scientific">Limnospira indica PCC 8005</name>
    <dbReference type="NCBI Taxonomy" id="376219"/>
    <lineage>
        <taxon>Bacteria</taxon>
        <taxon>Bacillati</taxon>
        <taxon>Cyanobacteriota</taxon>
        <taxon>Cyanophyceae</taxon>
        <taxon>Oscillatoriophycideae</taxon>
        <taxon>Oscillatoriales</taxon>
        <taxon>Sirenicapillariaceae</taxon>
        <taxon>Limnospira</taxon>
    </lineage>
</organism>
<keyword evidence="2" id="KW-1185">Reference proteome</keyword>
<dbReference type="EMBL" id="FO818640">
    <property type="protein sequence ID" value="CDM95552.1"/>
    <property type="molecule type" value="Genomic_DNA"/>
</dbReference>
<dbReference type="Proteomes" id="UP000032946">
    <property type="component" value="Chromosome"/>
</dbReference>
<name>A0A9P1KFZ8_9CYAN</name>
<dbReference type="AlphaFoldDB" id="A0A9P1KFZ8"/>
<proteinExistence type="predicted"/>
<accession>A0A9P1KFZ8</accession>
<evidence type="ECO:0000313" key="1">
    <source>
        <dbReference type="EMBL" id="CDM95552.1"/>
    </source>
</evidence>
<sequence>MMHPDSLLTQCDLAGQPKVGYSYLPPDSKINQLITLDRGSPLTRDLLTNYCFDPRFTLSYKPIGLGSGQ</sequence>
<gene>
    <name evidence="1" type="ORF">ARTHRO_30821</name>
</gene>
<reference evidence="1 2" key="1">
    <citation type="submission" date="2014-02" db="EMBL/GenBank/DDBJ databases">
        <authorList>
            <person name="Genoscope - CEA"/>
        </authorList>
    </citation>
    <scope>NUCLEOTIDE SEQUENCE [LARGE SCALE GENOMIC DNA]</scope>
    <source>
        <strain evidence="1 2">PCC 8005</strain>
    </source>
</reference>
<protein>
    <submittedName>
        <fullName evidence="1">Uncharacterized protein</fullName>
    </submittedName>
</protein>